<name>B6SSC6_MAIZE</name>
<proteinExistence type="evidence at transcript level"/>
<accession>B6SSC6</accession>
<sequence length="54" mass="5677">MRAKQSSRGREVVAAALKLSEEERTAPAAGVPVVRTSLGDRGSPVELVGFVIRA</sequence>
<reference evidence="1" key="1">
    <citation type="journal article" date="2009" name="Plant Mol. Biol.">
        <title>Insights into corn genes derived from large-scale cDNA sequencing.</title>
        <authorList>
            <person name="Alexandrov N.N."/>
            <person name="Brover V.V."/>
            <person name="Freidin S."/>
            <person name="Troukhan M.E."/>
            <person name="Tatarinova T.V."/>
            <person name="Zhang H."/>
            <person name="Swaller T.J."/>
            <person name="Lu Y.P."/>
            <person name="Bouck J."/>
            <person name="Flavell R.B."/>
            <person name="Feldmann K.A."/>
        </authorList>
    </citation>
    <scope>NUCLEOTIDE SEQUENCE</scope>
</reference>
<dbReference type="EMBL" id="EU955641">
    <property type="protein sequence ID" value="ACG27759.1"/>
    <property type="molecule type" value="mRNA"/>
</dbReference>
<dbReference type="EMBL" id="EU974255">
    <property type="protein sequence ID" value="ACG46373.1"/>
    <property type="molecule type" value="mRNA"/>
</dbReference>
<evidence type="ECO:0000313" key="1">
    <source>
        <dbReference type="EMBL" id="ACG27759.1"/>
    </source>
</evidence>
<protein>
    <submittedName>
        <fullName evidence="1">Uncharacterized protein</fullName>
    </submittedName>
</protein>
<organism evidence="1">
    <name type="scientific">Zea mays</name>
    <name type="common">Maize</name>
    <dbReference type="NCBI Taxonomy" id="4577"/>
    <lineage>
        <taxon>Eukaryota</taxon>
        <taxon>Viridiplantae</taxon>
        <taxon>Streptophyta</taxon>
        <taxon>Embryophyta</taxon>
        <taxon>Tracheophyta</taxon>
        <taxon>Spermatophyta</taxon>
        <taxon>Magnoliopsida</taxon>
        <taxon>Liliopsida</taxon>
        <taxon>Poales</taxon>
        <taxon>Poaceae</taxon>
        <taxon>PACMAD clade</taxon>
        <taxon>Panicoideae</taxon>
        <taxon>Andropogonodae</taxon>
        <taxon>Andropogoneae</taxon>
        <taxon>Tripsacinae</taxon>
        <taxon>Zea</taxon>
    </lineage>
</organism>
<dbReference type="AlphaFoldDB" id="B6SSC6"/>